<name>A0A9W5RDC1_9ACTO</name>
<proteinExistence type="predicted"/>
<comment type="caution">
    <text evidence="1">The sequence shown here is derived from an EMBL/GenBank/DDBJ whole genome shotgun (WGS) entry which is preliminary data.</text>
</comment>
<evidence type="ECO:0000313" key="1">
    <source>
        <dbReference type="EMBL" id="EPD30368.1"/>
    </source>
</evidence>
<keyword evidence="2" id="KW-1185">Reference proteome</keyword>
<dbReference type="OrthoDB" id="4821324at2"/>
<dbReference type="AlphaFoldDB" id="A0A9W5RDC1"/>
<evidence type="ECO:0000313" key="2">
    <source>
        <dbReference type="Proteomes" id="UP000014387"/>
    </source>
</evidence>
<organism evidence="1 2">
    <name type="scientific">Gleimia europaea ACS-120-V-Col10b</name>
    <dbReference type="NCBI Taxonomy" id="883069"/>
    <lineage>
        <taxon>Bacteria</taxon>
        <taxon>Bacillati</taxon>
        <taxon>Actinomycetota</taxon>
        <taxon>Actinomycetes</taxon>
        <taxon>Actinomycetales</taxon>
        <taxon>Actinomycetaceae</taxon>
        <taxon>Gleimia</taxon>
    </lineage>
</organism>
<dbReference type="RefSeq" id="WP_016443480.1">
    <property type="nucleotide sequence ID" value="NZ_KE150266.1"/>
</dbReference>
<dbReference type="EMBL" id="AGWN01000001">
    <property type="protein sequence ID" value="EPD30368.1"/>
    <property type="molecule type" value="Genomic_DNA"/>
</dbReference>
<reference evidence="1 2" key="1">
    <citation type="submission" date="2013-05" db="EMBL/GenBank/DDBJ databases">
        <title>The Genome Sequence of Actinomyces europaeus ACS-120-V-COL10B.</title>
        <authorList>
            <consortium name="The Broad Institute Genomics Platform"/>
            <person name="Earl A."/>
            <person name="Ward D."/>
            <person name="Feldgarden M."/>
            <person name="Gevers D."/>
            <person name="Saerens B."/>
            <person name="Vaneechoutte M."/>
            <person name="Walker B."/>
            <person name="Young S."/>
            <person name="Zeng Q."/>
            <person name="Gargeya S."/>
            <person name="Fitzgerald M."/>
            <person name="Haas B."/>
            <person name="Abouelleil A."/>
            <person name="Allen A.W."/>
            <person name="Alvarado L."/>
            <person name="Arachchi H.M."/>
            <person name="Berlin A.M."/>
            <person name="Chapman S.B."/>
            <person name="Gainer-Dewar J."/>
            <person name="Goldberg J."/>
            <person name="Griggs A."/>
            <person name="Gujja S."/>
            <person name="Hansen M."/>
            <person name="Howarth C."/>
            <person name="Imamovic A."/>
            <person name="Ireland A."/>
            <person name="Larimer J."/>
            <person name="McCowan C."/>
            <person name="Murphy C."/>
            <person name="Pearson M."/>
            <person name="Poon T.W."/>
            <person name="Priest M."/>
            <person name="Roberts A."/>
            <person name="Saif S."/>
            <person name="Shea T."/>
            <person name="Sisk P."/>
            <person name="Sykes S."/>
            <person name="Wortman J."/>
            <person name="Nusbaum C."/>
            <person name="Birren B."/>
        </authorList>
    </citation>
    <scope>NUCLEOTIDE SEQUENCE [LARGE SCALE GENOMIC DNA]</scope>
    <source>
        <strain evidence="1 2">ACS-120-V-Col10b</strain>
    </source>
</reference>
<gene>
    <name evidence="1" type="ORF">HMPREF9238_00106</name>
</gene>
<sequence length="168" mass="19190">MLVEEKRGWTTEIGIKRILEPYMACMDSNQADEELESFTPFHGLGAPAAQTLLKLLPSQQLQGRQNYGPTTLQLLEAATTHPGEVELVGYAIGPARPDERVSIEGFVYYGAPDFHVEPFHELTCECDALWEHLEQKLVLDSALDRPDEIRKIRPSWNPGREGWWVWWD</sequence>
<protein>
    <submittedName>
        <fullName evidence="1">Uncharacterized protein</fullName>
    </submittedName>
</protein>
<dbReference type="Proteomes" id="UP000014387">
    <property type="component" value="Unassembled WGS sequence"/>
</dbReference>
<accession>A0A9W5RDC1</accession>